<dbReference type="CDD" id="cd17574">
    <property type="entry name" value="REC_OmpR"/>
    <property type="match status" value="1"/>
</dbReference>
<dbReference type="OrthoDB" id="9800897at2"/>
<dbReference type="Pfam" id="PF00072">
    <property type="entry name" value="Response_reg"/>
    <property type="match status" value="1"/>
</dbReference>
<evidence type="ECO:0000313" key="11">
    <source>
        <dbReference type="Proteomes" id="UP000002318"/>
    </source>
</evidence>
<dbReference type="Proteomes" id="UP000002318">
    <property type="component" value="Chromosome"/>
</dbReference>
<dbReference type="InterPro" id="IPR001789">
    <property type="entry name" value="Sig_transdc_resp-reg_receiver"/>
</dbReference>
<evidence type="ECO:0000259" key="9">
    <source>
        <dbReference type="PROSITE" id="PS51755"/>
    </source>
</evidence>
<keyword evidence="5" id="KW-0804">Transcription</keyword>
<evidence type="ECO:0000259" key="8">
    <source>
        <dbReference type="PROSITE" id="PS50110"/>
    </source>
</evidence>
<name>E1R483_SEDSS</name>
<dbReference type="eggNOG" id="COG0745">
    <property type="taxonomic scope" value="Bacteria"/>
</dbReference>
<dbReference type="Gene3D" id="3.40.50.2300">
    <property type="match status" value="1"/>
</dbReference>
<dbReference type="PANTHER" id="PTHR48111">
    <property type="entry name" value="REGULATOR OF RPOS"/>
    <property type="match status" value="1"/>
</dbReference>
<dbReference type="InterPro" id="IPR039420">
    <property type="entry name" value="WalR-like"/>
</dbReference>
<dbReference type="GO" id="GO:0006355">
    <property type="term" value="P:regulation of DNA-templated transcription"/>
    <property type="evidence" value="ECO:0007669"/>
    <property type="project" value="InterPro"/>
</dbReference>
<dbReference type="Gene3D" id="1.10.10.10">
    <property type="entry name" value="Winged helix-like DNA-binding domain superfamily/Winged helix DNA-binding domain"/>
    <property type="match status" value="1"/>
</dbReference>
<dbReference type="PROSITE" id="PS50110">
    <property type="entry name" value="RESPONSE_REGULATORY"/>
    <property type="match status" value="1"/>
</dbReference>
<keyword evidence="1 6" id="KW-0597">Phosphoprotein</keyword>
<dbReference type="InterPro" id="IPR011006">
    <property type="entry name" value="CheY-like_superfamily"/>
</dbReference>
<sequence>MKTKILIVEDEPYTGAQMKQALGHPLLGESEVSLAPDGKTALHLLSETFFDLVLLDVVLPDIDGFKIAKELKERKIPFFMISSRDLPSDAILGFQAGAEDYLRKPVDSEELAVRVTHFLSRNTLFDGKQEGTLRLGQWTIDMKQQRVRIDQTDAPLTPIELKLLLLLAKRAGSYTSTEELAEGLWPEAPPNDLALAVRVHVRRLRTKLEQDPKAPRYIINKWGAGYRLHIEQES</sequence>
<dbReference type="InterPro" id="IPR001867">
    <property type="entry name" value="OmpR/PhoB-type_DNA-bd"/>
</dbReference>
<feature type="modified residue" description="4-aspartylphosphate" evidence="6">
    <location>
        <position position="56"/>
    </location>
</feature>
<dbReference type="GO" id="GO:0000156">
    <property type="term" value="F:phosphorelay response regulator activity"/>
    <property type="evidence" value="ECO:0007669"/>
    <property type="project" value="TreeGrafter"/>
</dbReference>
<dbReference type="RefSeq" id="WP_013253969.1">
    <property type="nucleotide sequence ID" value="NC_014364.1"/>
</dbReference>
<evidence type="ECO:0000256" key="1">
    <source>
        <dbReference type="ARBA" id="ARBA00022553"/>
    </source>
</evidence>
<dbReference type="PANTHER" id="PTHR48111:SF1">
    <property type="entry name" value="TWO-COMPONENT RESPONSE REGULATOR ORR33"/>
    <property type="match status" value="1"/>
</dbReference>
<keyword evidence="3" id="KW-0805">Transcription regulation</keyword>
<evidence type="ECO:0000256" key="3">
    <source>
        <dbReference type="ARBA" id="ARBA00023015"/>
    </source>
</evidence>
<dbReference type="GO" id="GO:0005829">
    <property type="term" value="C:cytosol"/>
    <property type="evidence" value="ECO:0007669"/>
    <property type="project" value="TreeGrafter"/>
</dbReference>
<dbReference type="EMBL" id="CP002116">
    <property type="protein sequence ID" value="ADK80505.1"/>
    <property type="molecule type" value="Genomic_DNA"/>
</dbReference>
<evidence type="ECO:0000256" key="4">
    <source>
        <dbReference type="ARBA" id="ARBA00023125"/>
    </source>
</evidence>
<organism evidence="10 11">
    <name type="scientific">Sediminispirochaeta smaragdinae (strain DSM 11293 / JCM 15392 / SEBR 4228)</name>
    <name type="common">Spirochaeta smaragdinae</name>
    <dbReference type="NCBI Taxonomy" id="573413"/>
    <lineage>
        <taxon>Bacteria</taxon>
        <taxon>Pseudomonadati</taxon>
        <taxon>Spirochaetota</taxon>
        <taxon>Spirochaetia</taxon>
        <taxon>Spirochaetales</taxon>
        <taxon>Spirochaetaceae</taxon>
        <taxon>Sediminispirochaeta</taxon>
    </lineage>
</organism>
<dbReference type="STRING" id="573413.Spirs_1378"/>
<dbReference type="SMART" id="SM00448">
    <property type="entry name" value="REC"/>
    <property type="match status" value="1"/>
</dbReference>
<evidence type="ECO:0000256" key="5">
    <source>
        <dbReference type="ARBA" id="ARBA00023163"/>
    </source>
</evidence>
<dbReference type="Pfam" id="PF00486">
    <property type="entry name" value="Trans_reg_C"/>
    <property type="match status" value="1"/>
</dbReference>
<evidence type="ECO:0000256" key="7">
    <source>
        <dbReference type="PROSITE-ProRule" id="PRU01091"/>
    </source>
</evidence>
<feature type="domain" description="OmpR/PhoB-type" evidence="9">
    <location>
        <begin position="130"/>
        <end position="230"/>
    </location>
</feature>
<evidence type="ECO:0000256" key="6">
    <source>
        <dbReference type="PROSITE-ProRule" id="PRU00169"/>
    </source>
</evidence>
<gene>
    <name evidence="10" type="ordered locus">Spirs_1378</name>
</gene>
<dbReference type="GO" id="GO:0000976">
    <property type="term" value="F:transcription cis-regulatory region binding"/>
    <property type="evidence" value="ECO:0007669"/>
    <property type="project" value="TreeGrafter"/>
</dbReference>
<evidence type="ECO:0000256" key="2">
    <source>
        <dbReference type="ARBA" id="ARBA00023012"/>
    </source>
</evidence>
<accession>E1R483</accession>
<protein>
    <submittedName>
        <fullName evidence="10">Two component transcriptional regulator, winged helix family</fullName>
    </submittedName>
</protein>
<dbReference type="SMART" id="SM00862">
    <property type="entry name" value="Trans_reg_C"/>
    <property type="match status" value="1"/>
</dbReference>
<reference evidence="10 11" key="1">
    <citation type="journal article" date="2010" name="Stand. Genomic Sci.">
        <title>Complete genome sequence of Spirochaeta smaragdinae type strain (SEBR 4228).</title>
        <authorList>
            <person name="Mavromatis K."/>
            <person name="Yasawong M."/>
            <person name="Chertkov O."/>
            <person name="Lapidus A."/>
            <person name="Lucas S."/>
            <person name="Nolan M."/>
            <person name="Del Rio T.G."/>
            <person name="Tice H."/>
            <person name="Cheng J.F."/>
            <person name="Pitluck S."/>
            <person name="Liolios K."/>
            <person name="Ivanova N."/>
            <person name="Tapia R."/>
            <person name="Han C."/>
            <person name="Bruce D."/>
            <person name="Goodwin L."/>
            <person name="Pati A."/>
            <person name="Chen A."/>
            <person name="Palaniappan K."/>
            <person name="Land M."/>
            <person name="Hauser L."/>
            <person name="Chang Y.J."/>
            <person name="Jeffries C.D."/>
            <person name="Detter J.C."/>
            <person name="Rohde M."/>
            <person name="Brambilla E."/>
            <person name="Spring S."/>
            <person name="Goker M."/>
            <person name="Sikorski J."/>
            <person name="Woyke T."/>
            <person name="Bristow J."/>
            <person name="Eisen J.A."/>
            <person name="Markowitz V."/>
            <person name="Hugenholtz P."/>
            <person name="Klenk H.P."/>
            <person name="Kyrpides N.C."/>
        </authorList>
    </citation>
    <scope>NUCLEOTIDE SEQUENCE [LARGE SCALE GENOMIC DNA]</scope>
    <source>
        <strain evidence="11">DSM 11293 / JCM 15392 / SEBR 4228</strain>
    </source>
</reference>
<proteinExistence type="predicted"/>
<feature type="DNA-binding region" description="OmpR/PhoB-type" evidence="7">
    <location>
        <begin position="130"/>
        <end position="230"/>
    </location>
</feature>
<keyword evidence="2" id="KW-0902">Two-component regulatory system</keyword>
<dbReference type="KEGG" id="ssm:Spirs_1378"/>
<keyword evidence="11" id="KW-1185">Reference proteome</keyword>
<dbReference type="InterPro" id="IPR036388">
    <property type="entry name" value="WH-like_DNA-bd_sf"/>
</dbReference>
<dbReference type="SUPFAM" id="SSF52172">
    <property type="entry name" value="CheY-like"/>
    <property type="match status" value="1"/>
</dbReference>
<dbReference type="GO" id="GO:0032993">
    <property type="term" value="C:protein-DNA complex"/>
    <property type="evidence" value="ECO:0007669"/>
    <property type="project" value="TreeGrafter"/>
</dbReference>
<dbReference type="PROSITE" id="PS51755">
    <property type="entry name" value="OMPR_PHOB"/>
    <property type="match status" value="1"/>
</dbReference>
<dbReference type="AlphaFoldDB" id="E1R483"/>
<evidence type="ECO:0000313" key="10">
    <source>
        <dbReference type="EMBL" id="ADK80505.1"/>
    </source>
</evidence>
<keyword evidence="4 7" id="KW-0238">DNA-binding</keyword>
<feature type="domain" description="Response regulatory" evidence="8">
    <location>
        <begin position="4"/>
        <end position="119"/>
    </location>
</feature>
<dbReference type="HOGENOM" id="CLU_000445_30_4_12"/>
<dbReference type="CDD" id="cd00383">
    <property type="entry name" value="trans_reg_C"/>
    <property type="match status" value="1"/>
</dbReference>